<sequence length="284" mass="32294">MKLKNFLFVFILAGLLFTCQVFASRDIKILVRGDEVKSDVMPVIENNRTLVPIRVISESLGYVVFWDNDKREVKISKDDKILLLKIDSKLISLDDGKKKNEVSIDSPAKIIKDRTFVPLRAVAELFGEKVNWDDNTATVFVGDIPEAISIEKKNQSESAEKKVNLDNKISVKERNPESYLKALQENVSDRGAISFDKKSATFNLTPKDLAANFYRYLRDNDSIEKDFKNAFNEEISVIKDYSLQIKDDNGVSYGLRITDPDNTNKTLVFIRDGKVIENNLKSTN</sequence>
<evidence type="ECO:0000313" key="3">
    <source>
        <dbReference type="Proteomes" id="UP000005711"/>
    </source>
</evidence>
<dbReference type="SUPFAM" id="SSF55383">
    <property type="entry name" value="Copper amine oxidase, domain N"/>
    <property type="match status" value="1"/>
</dbReference>
<name>D1VSL2_9FIRM</name>
<dbReference type="Proteomes" id="UP000005711">
    <property type="component" value="Unassembled WGS sequence"/>
</dbReference>
<dbReference type="InterPro" id="IPR036582">
    <property type="entry name" value="Mao_N_sf"/>
</dbReference>
<reference evidence="2 3" key="1">
    <citation type="submission" date="2009-12" db="EMBL/GenBank/DDBJ databases">
        <title>Genome Sequence of Peptoniphilus lacrimalis 315-B.</title>
        <authorList>
            <person name="Durkin A.S."/>
            <person name="Madupu R."/>
            <person name="Torralba M."/>
            <person name="Methe B."/>
            <person name="Sutton G."/>
            <person name="Strausberg R.L."/>
            <person name="Nelson K.E."/>
        </authorList>
    </citation>
    <scope>NUCLEOTIDE SEQUENCE [LARGE SCALE GENOMIC DNA]</scope>
    <source>
        <strain evidence="2 3">315-B</strain>
    </source>
</reference>
<gene>
    <name evidence="2" type="ORF">HMPREF0628_0796</name>
</gene>
<dbReference type="Gene3D" id="3.30.457.10">
    <property type="entry name" value="Copper amine oxidase-like, N-terminal domain"/>
    <property type="match status" value="1"/>
</dbReference>
<dbReference type="RefSeq" id="WP_004824142.1">
    <property type="nucleotide sequence ID" value="NZ_ADDO01000021.1"/>
</dbReference>
<dbReference type="eggNOG" id="COG2182">
    <property type="taxonomic scope" value="Bacteria"/>
</dbReference>
<dbReference type="AlphaFoldDB" id="D1VSL2"/>
<comment type="caution">
    <text evidence="2">The sequence shown here is derived from an EMBL/GenBank/DDBJ whole genome shotgun (WGS) entry which is preliminary data.</text>
</comment>
<feature type="domain" description="Copper amine oxidase-like N-terminal" evidence="1">
    <location>
        <begin position="31"/>
        <end position="140"/>
    </location>
</feature>
<accession>D1VSL2</accession>
<proteinExistence type="predicted"/>
<keyword evidence="3" id="KW-1185">Reference proteome</keyword>
<dbReference type="EMBL" id="ADDO01000021">
    <property type="protein sequence ID" value="EFA90605.1"/>
    <property type="molecule type" value="Genomic_DNA"/>
</dbReference>
<dbReference type="InterPro" id="IPR012854">
    <property type="entry name" value="Cu_amine_oxidase-like_N"/>
</dbReference>
<dbReference type="Pfam" id="PF07833">
    <property type="entry name" value="Cu_amine_oxidN1"/>
    <property type="match status" value="1"/>
</dbReference>
<evidence type="ECO:0000313" key="2">
    <source>
        <dbReference type="EMBL" id="EFA90605.1"/>
    </source>
</evidence>
<organism evidence="2 3">
    <name type="scientific">Peptoniphilus lacrimalis 315-B</name>
    <dbReference type="NCBI Taxonomy" id="596330"/>
    <lineage>
        <taxon>Bacteria</taxon>
        <taxon>Bacillati</taxon>
        <taxon>Bacillota</taxon>
        <taxon>Tissierellia</taxon>
        <taxon>Tissierellales</taxon>
        <taxon>Peptoniphilaceae</taxon>
        <taxon>Peptoniphilus</taxon>
    </lineage>
</organism>
<protein>
    <submittedName>
        <fullName evidence="2">Copper amine oxidase domain protein</fullName>
    </submittedName>
</protein>
<evidence type="ECO:0000259" key="1">
    <source>
        <dbReference type="Pfam" id="PF07833"/>
    </source>
</evidence>